<dbReference type="OrthoDB" id="9786110at2"/>
<dbReference type="SUPFAM" id="SSF53474">
    <property type="entry name" value="alpha/beta-Hydrolases"/>
    <property type="match status" value="1"/>
</dbReference>
<dbReference type="Pfam" id="PF12697">
    <property type="entry name" value="Abhydrolase_6"/>
    <property type="match status" value="1"/>
</dbReference>
<dbReference type="Gene3D" id="3.40.50.1820">
    <property type="entry name" value="alpha/beta hydrolase"/>
    <property type="match status" value="1"/>
</dbReference>
<dbReference type="PRINTS" id="PR00111">
    <property type="entry name" value="ABHYDROLASE"/>
</dbReference>
<dbReference type="AlphaFoldDB" id="A0A4R1R9Y8"/>
<proteinExistence type="predicted"/>
<feature type="region of interest" description="Disordered" evidence="1">
    <location>
        <begin position="1"/>
        <end position="20"/>
    </location>
</feature>
<dbReference type="PANTHER" id="PTHR43798">
    <property type="entry name" value="MONOACYLGLYCEROL LIPASE"/>
    <property type="match status" value="1"/>
</dbReference>
<organism evidence="3 4">
    <name type="scientific">Hydrogenispora ethanolica</name>
    <dbReference type="NCBI Taxonomy" id="1082276"/>
    <lineage>
        <taxon>Bacteria</taxon>
        <taxon>Bacillati</taxon>
        <taxon>Bacillota</taxon>
        <taxon>Hydrogenispora</taxon>
    </lineage>
</organism>
<evidence type="ECO:0000313" key="4">
    <source>
        <dbReference type="Proteomes" id="UP000295008"/>
    </source>
</evidence>
<dbReference type="InterPro" id="IPR000073">
    <property type="entry name" value="AB_hydrolase_1"/>
</dbReference>
<dbReference type="PANTHER" id="PTHR43798:SF33">
    <property type="entry name" value="HYDROLASE, PUTATIVE (AFU_ORTHOLOGUE AFUA_2G14860)-RELATED"/>
    <property type="match status" value="1"/>
</dbReference>
<reference evidence="3 4" key="1">
    <citation type="submission" date="2019-03" db="EMBL/GenBank/DDBJ databases">
        <title>Genomic Encyclopedia of Type Strains, Phase IV (KMG-IV): sequencing the most valuable type-strain genomes for metagenomic binning, comparative biology and taxonomic classification.</title>
        <authorList>
            <person name="Goeker M."/>
        </authorList>
    </citation>
    <scope>NUCLEOTIDE SEQUENCE [LARGE SCALE GENOMIC DNA]</scope>
    <source>
        <strain evidence="3 4">LX-B</strain>
    </source>
</reference>
<dbReference type="GO" id="GO:0016020">
    <property type="term" value="C:membrane"/>
    <property type="evidence" value="ECO:0007669"/>
    <property type="project" value="TreeGrafter"/>
</dbReference>
<gene>
    <name evidence="3" type="ORF">EDC14_102753</name>
</gene>
<feature type="domain" description="AB hydrolase-1" evidence="2">
    <location>
        <begin position="80"/>
        <end position="290"/>
    </location>
</feature>
<name>A0A4R1R9Y8_HYDET</name>
<comment type="caution">
    <text evidence="3">The sequence shown here is derived from an EMBL/GenBank/DDBJ whole genome shotgun (WGS) entry which is preliminary data.</text>
</comment>
<evidence type="ECO:0000259" key="2">
    <source>
        <dbReference type="Pfam" id="PF12697"/>
    </source>
</evidence>
<protein>
    <submittedName>
        <fullName evidence="3">Carboxylesterase</fullName>
    </submittedName>
</protein>
<accession>A0A4R1R9Y8</accession>
<dbReference type="Proteomes" id="UP000295008">
    <property type="component" value="Unassembled WGS sequence"/>
</dbReference>
<dbReference type="InterPro" id="IPR050266">
    <property type="entry name" value="AB_hydrolase_sf"/>
</dbReference>
<dbReference type="InterPro" id="IPR029058">
    <property type="entry name" value="AB_hydrolase_fold"/>
</dbReference>
<sequence length="315" mass="35373">MLKPIVEARPGRRFSRQKPVDSQWEQRIRASLTGDDPARLELARSLAETAYYHPECEAVRARPEQRSFYMDHDRVTERSVLLLHGWTACPFEMRELGLRLYAEGYNVVGPRLAGHGTRVEDFVCYGGNDWWAAAREGLEIAALSGRTVTIIGESMGGSLAALLAQAYPQLVQKLILCAPCFEIANPLAPFTRWQWVQRFIPQVDMGPQPEWMRGFWYSVVPTSAIAELVQVAAAARRTGPLLATPVVIIQADEDQMVRPVGAHRYLRSLTRLAEGEKRLIAFSGGHHNLTVSLNPQKERVFKWILSSIGRKEAVA</sequence>
<keyword evidence="4" id="KW-1185">Reference proteome</keyword>
<dbReference type="EMBL" id="SLUN01000027">
    <property type="protein sequence ID" value="TCL62202.1"/>
    <property type="molecule type" value="Genomic_DNA"/>
</dbReference>
<evidence type="ECO:0000313" key="3">
    <source>
        <dbReference type="EMBL" id="TCL62202.1"/>
    </source>
</evidence>
<evidence type="ECO:0000256" key="1">
    <source>
        <dbReference type="SAM" id="MobiDB-lite"/>
    </source>
</evidence>
<dbReference type="RefSeq" id="WP_132015870.1">
    <property type="nucleotide sequence ID" value="NZ_SLUN01000027.1"/>
</dbReference>